<dbReference type="EMBL" id="PIQO01000001">
    <property type="protein sequence ID" value="PKR87112.1"/>
    <property type="molecule type" value="Genomic_DNA"/>
</dbReference>
<feature type="compositionally biased region" description="Low complexity" evidence="1">
    <location>
        <begin position="34"/>
        <end position="47"/>
    </location>
</feature>
<comment type="caution">
    <text evidence="2">The sequence shown here is derived from an EMBL/GenBank/DDBJ whole genome shotgun (WGS) entry which is preliminary data.</text>
</comment>
<evidence type="ECO:0000256" key="1">
    <source>
        <dbReference type="SAM" id="MobiDB-lite"/>
    </source>
</evidence>
<keyword evidence="3" id="KW-1185">Reference proteome</keyword>
<dbReference type="OrthoDB" id="2339958at2"/>
<evidence type="ECO:0000313" key="2">
    <source>
        <dbReference type="EMBL" id="PKR87112.1"/>
    </source>
</evidence>
<feature type="compositionally biased region" description="Polar residues" evidence="1">
    <location>
        <begin position="1"/>
        <end position="33"/>
    </location>
</feature>
<feature type="region of interest" description="Disordered" evidence="1">
    <location>
        <begin position="1"/>
        <end position="65"/>
    </location>
</feature>
<organism evidence="2 3">
    <name type="scientific">Heyndrickxia camelliae</name>
    <dbReference type="NCBI Taxonomy" id="1707093"/>
    <lineage>
        <taxon>Bacteria</taxon>
        <taxon>Bacillati</taxon>
        <taxon>Bacillota</taxon>
        <taxon>Bacilli</taxon>
        <taxon>Bacillales</taxon>
        <taxon>Bacillaceae</taxon>
        <taxon>Heyndrickxia</taxon>
    </lineage>
</organism>
<dbReference type="AlphaFoldDB" id="A0A2N3LR29"/>
<sequence length="120" mass="13086">MSACNSSSGGSTTKNQASTISNSSDTSNKNTHSNNDFTTTNKNGTTNKETSSAHTGNQATNQPTGAWVKTFEKELYNGYHVTPSHYKYIGNGNWEVWVKEVDTDQNPYVTVNQNTGDFHG</sequence>
<feature type="compositionally biased region" description="Polar residues" evidence="1">
    <location>
        <begin position="48"/>
        <end position="64"/>
    </location>
</feature>
<reference evidence="2 3" key="1">
    <citation type="submission" date="2017-11" db="EMBL/GenBank/DDBJ databases">
        <title>Bacillus camelliae sp. nov., isolated from pu'er tea.</title>
        <authorList>
            <person name="Niu L."/>
        </authorList>
    </citation>
    <scope>NUCLEOTIDE SEQUENCE [LARGE SCALE GENOMIC DNA]</scope>
    <source>
        <strain evidence="2 3">7578-1</strain>
    </source>
</reference>
<accession>A0A2N3LR29</accession>
<proteinExistence type="predicted"/>
<evidence type="ECO:0000313" key="3">
    <source>
        <dbReference type="Proteomes" id="UP000233440"/>
    </source>
</evidence>
<gene>
    <name evidence="2" type="ORF">CWO92_00355</name>
</gene>
<dbReference type="Proteomes" id="UP000233440">
    <property type="component" value="Unassembled WGS sequence"/>
</dbReference>
<name>A0A2N3LR29_9BACI</name>
<protein>
    <submittedName>
        <fullName evidence="2">Uncharacterized protein</fullName>
    </submittedName>
</protein>